<keyword evidence="3" id="KW-1185">Reference proteome</keyword>
<comment type="caution">
    <text evidence="2">The sequence shown here is derived from an EMBL/GenBank/DDBJ whole genome shotgun (WGS) entry which is preliminary data.</text>
</comment>
<accession>A0A5B7EW90</accession>
<name>A0A5B7EW90_PORTR</name>
<gene>
    <name evidence="2" type="ORF">E2C01_030935</name>
</gene>
<sequence length="272" mass="29699">MSSCSLPPRFASEDVVNESSSWRAEGEEESSRPHALVPSSKRGSAAGALCKSQESLHPSGSWGPQQLFQISIVRLTCWLFWDFCCLEEREASWQGSGVPSGNTFTWHLQVAEASVLLAVAVTSPASTRAQSLRRKLISYTPMAKREEGCSCCVPREKVTLGSGWPWTWHWRVSSPHSSTAAFVRPLVKVGCFAGRALAVGEKRITVDDNLCNAPCKRPTHSVRLCKQQQHTLLQQLESYCTGGGGGWVLVARPTPPAHLTVLVTHCGTRSVL</sequence>
<proteinExistence type="predicted"/>
<reference evidence="2 3" key="1">
    <citation type="submission" date="2019-05" db="EMBL/GenBank/DDBJ databases">
        <title>Another draft genome of Portunus trituberculatus and its Hox gene families provides insights of decapod evolution.</title>
        <authorList>
            <person name="Jeong J.-H."/>
            <person name="Song I."/>
            <person name="Kim S."/>
            <person name="Choi T."/>
            <person name="Kim D."/>
            <person name="Ryu S."/>
            <person name="Kim W."/>
        </authorList>
    </citation>
    <scope>NUCLEOTIDE SEQUENCE [LARGE SCALE GENOMIC DNA]</scope>
    <source>
        <tissue evidence="2">Muscle</tissue>
    </source>
</reference>
<evidence type="ECO:0000256" key="1">
    <source>
        <dbReference type="SAM" id="MobiDB-lite"/>
    </source>
</evidence>
<dbReference type="Proteomes" id="UP000324222">
    <property type="component" value="Unassembled WGS sequence"/>
</dbReference>
<evidence type="ECO:0000313" key="3">
    <source>
        <dbReference type="Proteomes" id="UP000324222"/>
    </source>
</evidence>
<organism evidence="2 3">
    <name type="scientific">Portunus trituberculatus</name>
    <name type="common">Swimming crab</name>
    <name type="synonym">Neptunus trituberculatus</name>
    <dbReference type="NCBI Taxonomy" id="210409"/>
    <lineage>
        <taxon>Eukaryota</taxon>
        <taxon>Metazoa</taxon>
        <taxon>Ecdysozoa</taxon>
        <taxon>Arthropoda</taxon>
        <taxon>Crustacea</taxon>
        <taxon>Multicrustacea</taxon>
        <taxon>Malacostraca</taxon>
        <taxon>Eumalacostraca</taxon>
        <taxon>Eucarida</taxon>
        <taxon>Decapoda</taxon>
        <taxon>Pleocyemata</taxon>
        <taxon>Brachyura</taxon>
        <taxon>Eubrachyura</taxon>
        <taxon>Portunoidea</taxon>
        <taxon>Portunidae</taxon>
        <taxon>Portuninae</taxon>
        <taxon>Portunus</taxon>
    </lineage>
</organism>
<dbReference type="EMBL" id="VSRR010003788">
    <property type="protein sequence ID" value="MPC37456.1"/>
    <property type="molecule type" value="Genomic_DNA"/>
</dbReference>
<evidence type="ECO:0000313" key="2">
    <source>
        <dbReference type="EMBL" id="MPC37456.1"/>
    </source>
</evidence>
<feature type="region of interest" description="Disordered" evidence="1">
    <location>
        <begin position="1"/>
        <end position="41"/>
    </location>
</feature>
<protein>
    <submittedName>
        <fullName evidence="2">Uncharacterized protein</fullName>
    </submittedName>
</protein>
<dbReference type="AlphaFoldDB" id="A0A5B7EW90"/>